<dbReference type="AlphaFoldDB" id="A0A177IBA7"/>
<dbReference type="Pfam" id="PF00356">
    <property type="entry name" value="LacI"/>
    <property type="match status" value="1"/>
</dbReference>
<keyword evidence="2" id="KW-0238">DNA-binding</keyword>
<dbReference type="Gene3D" id="1.10.260.40">
    <property type="entry name" value="lambda repressor-like DNA-binding domains"/>
    <property type="match status" value="1"/>
</dbReference>
<evidence type="ECO:0000256" key="3">
    <source>
        <dbReference type="ARBA" id="ARBA00023163"/>
    </source>
</evidence>
<sequence>MSSTRPTIYDVAKEAGVSKSLVSLVLRGSDNVSARSATAVNDAIKKLGYQPNRAASDLAAKRRNLVAVLIDDYSNPWFIDMLQSLSEILTPQGYRMSVIDSLTSGSDTDPITHALTMRPDGIIIAQDIAEKSLPENMPPFVVAGTRFTPLESDTQFATHAVSNDDFLGAKLATEHLIGLGHKHIAHINVHSGAGQKRLASYTASMKEHDLVPLANETPGPATEHYGYTQALALLESHPEITAFFASNDITAIGVLGAARERGLRVPEDLSVVGYDNTPLAQSRLVSLTTIDDNSIGVGHNAAYLLLNKLGAKKSYPDVEHTLVPQLVKRSTTAAPRLN</sequence>
<dbReference type="InterPro" id="IPR010982">
    <property type="entry name" value="Lambda_DNA-bd_dom_sf"/>
</dbReference>
<name>A0A177IBA7_9CORY</name>
<evidence type="ECO:0000313" key="5">
    <source>
        <dbReference type="EMBL" id="OAH26092.1"/>
    </source>
</evidence>
<feature type="domain" description="HTH lacI-type" evidence="4">
    <location>
        <begin position="6"/>
        <end position="60"/>
    </location>
</feature>
<reference evidence="6" key="1">
    <citation type="submission" date="2016-02" db="EMBL/GenBank/DDBJ databases">
        <authorList>
            <person name="Kaur G."/>
            <person name="Nair G.R."/>
            <person name="Mayilraj S."/>
        </authorList>
    </citation>
    <scope>NUCLEOTIDE SEQUENCE [LARGE SCALE GENOMIC DNA]</scope>
    <source>
        <strain evidence="6">GA-15</strain>
    </source>
</reference>
<dbReference type="SUPFAM" id="SSF47413">
    <property type="entry name" value="lambda repressor-like DNA-binding domains"/>
    <property type="match status" value="1"/>
</dbReference>
<dbReference type="PANTHER" id="PTHR30146:SF33">
    <property type="entry name" value="TRANSCRIPTIONAL REGULATOR"/>
    <property type="match status" value="1"/>
</dbReference>
<evidence type="ECO:0000256" key="1">
    <source>
        <dbReference type="ARBA" id="ARBA00023015"/>
    </source>
</evidence>
<dbReference type="RefSeq" id="WP_066840399.1">
    <property type="nucleotide sequence ID" value="NZ_LSTQ01000024.1"/>
</dbReference>
<dbReference type="GO" id="GO:0000976">
    <property type="term" value="F:transcription cis-regulatory region binding"/>
    <property type="evidence" value="ECO:0007669"/>
    <property type="project" value="TreeGrafter"/>
</dbReference>
<accession>A0A177IBA7</accession>
<keyword evidence="3" id="KW-0804">Transcription</keyword>
<dbReference type="SUPFAM" id="SSF53822">
    <property type="entry name" value="Periplasmic binding protein-like I"/>
    <property type="match status" value="1"/>
</dbReference>
<keyword evidence="6" id="KW-1185">Reference proteome</keyword>
<proteinExistence type="predicted"/>
<organism evidence="5 6">
    <name type="scientific">Corynebacterium stationis</name>
    <dbReference type="NCBI Taxonomy" id="1705"/>
    <lineage>
        <taxon>Bacteria</taxon>
        <taxon>Bacillati</taxon>
        <taxon>Actinomycetota</taxon>
        <taxon>Actinomycetes</taxon>
        <taxon>Mycobacteriales</taxon>
        <taxon>Corynebacteriaceae</taxon>
        <taxon>Corynebacterium</taxon>
    </lineage>
</organism>
<dbReference type="Gene3D" id="3.40.50.2300">
    <property type="match status" value="2"/>
</dbReference>
<dbReference type="InterPro" id="IPR000843">
    <property type="entry name" value="HTH_LacI"/>
</dbReference>
<dbReference type="InterPro" id="IPR046335">
    <property type="entry name" value="LacI/GalR-like_sensor"/>
</dbReference>
<dbReference type="SMART" id="SM00354">
    <property type="entry name" value="HTH_LACI"/>
    <property type="match status" value="1"/>
</dbReference>
<dbReference type="OrthoDB" id="37081at2"/>
<dbReference type="CDD" id="cd06267">
    <property type="entry name" value="PBP1_LacI_sugar_binding-like"/>
    <property type="match status" value="1"/>
</dbReference>
<dbReference type="PANTHER" id="PTHR30146">
    <property type="entry name" value="LACI-RELATED TRANSCRIPTIONAL REPRESSOR"/>
    <property type="match status" value="1"/>
</dbReference>
<dbReference type="Pfam" id="PF13377">
    <property type="entry name" value="Peripla_BP_3"/>
    <property type="match status" value="1"/>
</dbReference>
<dbReference type="STRING" id="1705.CA21670_02720"/>
<dbReference type="InterPro" id="IPR028082">
    <property type="entry name" value="Peripla_BP_I"/>
</dbReference>
<evidence type="ECO:0000313" key="6">
    <source>
        <dbReference type="Proteomes" id="UP000076947"/>
    </source>
</evidence>
<dbReference type="GO" id="GO:0003700">
    <property type="term" value="F:DNA-binding transcription factor activity"/>
    <property type="evidence" value="ECO:0007669"/>
    <property type="project" value="TreeGrafter"/>
</dbReference>
<dbReference type="Proteomes" id="UP000076947">
    <property type="component" value="Unassembled WGS sequence"/>
</dbReference>
<evidence type="ECO:0000256" key="2">
    <source>
        <dbReference type="ARBA" id="ARBA00023125"/>
    </source>
</evidence>
<dbReference type="CDD" id="cd01392">
    <property type="entry name" value="HTH_LacI"/>
    <property type="match status" value="1"/>
</dbReference>
<dbReference type="PROSITE" id="PS50932">
    <property type="entry name" value="HTH_LACI_2"/>
    <property type="match status" value="1"/>
</dbReference>
<keyword evidence="1" id="KW-0805">Transcription regulation</keyword>
<comment type="caution">
    <text evidence="5">The sequence shown here is derived from an EMBL/GenBank/DDBJ whole genome shotgun (WGS) entry which is preliminary data.</text>
</comment>
<dbReference type="EMBL" id="LSTQ01000024">
    <property type="protein sequence ID" value="OAH26092.1"/>
    <property type="molecule type" value="Genomic_DNA"/>
</dbReference>
<evidence type="ECO:0000259" key="4">
    <source>
        <dbReference type="PROSITE" id="PS50932"/>
    </source>
</evidence>
<gene>
    <name evidence="5" type="ORF">AYJ05_01210</name>
</gene>
<protein>
    <submittedName>
        <fullName evidence="5">LacI family transcriptional regulator</fullName>
    </submittedName>
</protein>